<keyword evidence="2" id="KW-0732">Signal</keyword>
<feature type="domain" description="Tyrosine specific protein phosphatases" evidence="3">
    <location>
        <begin position="107"/>
        <end position="157"/>
    </location>
</feature>
<evidence type="ECO:0000313" key="4">
    <source>
        <dbReference type="EMBL" id="AFD05776.1"/>
    </source>
</evidence>
<dbReference type="OrthoDB" id="9814896at2"/>
<sequence>MKMYKRTFVLAGLLLVLCVSNAGAQTLTRSEKWGKPVERNYLHNLYSICETVFRSEQPDSLAFSELSTMGVKSILNLRDKHSDSKLVGGLPLNLYNVNMKASDFSDKEIVESLQILHKSPKPVLVHCKHGSDRTGVVIAMYRIVFQNWTKKEAIDEMINGNYGFHQKYTNIPLYIEQVNVEKIRQLVFSTN</sequence>
<feature type="signal peptide" evidence="2">
    <location>
        <begin position="1"/>
        <end position="24"/>
    </location>
</feature>
<proteinExistence type="inferred from homology"/>
<organism evidence="4 5">
    <name type="scientific">Solitalea canadensis (strain ATCC 29591 / DSM 3403 / JCM 21819 / LMG 8368 / NBRC 15130 / NCIMB 12057 / USAM 9D)</name>
    <name type="common">Flexibacter canadensis</name>
    <dbReference type="NCBI Taxonomy" id="929556"/>
    <lineage>
        <taxon>Bacteria</taxon>
        <taxon>Pseudomonadati</taxon>
        <taxon>Bacteroidota</taxon>
        <taxon>Sphingobacteriia</taxon>
        <taxon>Sphingobacteriales</taxon>
        <taxon>Sphingobacteriaceae</taxon>
        <taxon>Solitalea</taxon>
    </lineage>
</organism>
<comment type="similarity">
    <text evidence="1">Belongs to the protein-tyrosine phosphatase family.</text>
</comment>
<dbReference type="GO" id="GO:0016791">
    <property type="term" value="F:phosphatase activity"/>
    <property type="evidence" value="ECO:0007669"/>
    <property type="project" value="TreeGrafter"/>
</dbReference>
<dbReference type="PANTHER" id="PTHR31126">
    <property type="entry name" value="TYROSINE-PROTEIN PHOSPHATASE"/>
    <property type="match status" value="1"/>
</dbReference>
<dbReference type="InterPro" id="IPR029021">
    <property type="entry name" value="Prot-tyrosine_phosphatase-like"/>
</dbReference>
<dbReference type="PANTHER" id="PTHR31126:SF72">
    <property type="entry name" value="DUAL SPECIFICITY PROTEIN PHOSPHATASE TPBA"/>
    <property type="match status" value="1"/>
</dbReference>
<evidence type="ECO:0000256" key="2">
    <source>
        <dbReference type="SAM" id="SignalP"/>
    </source>
</evidence>
<dbReference type="InterPro" id="IPR000387">
    <property type="entry name" value="Tyr_Pase_dom"/>
</dbReference>
<dbReference type="SUPFAM" id="SSF52799">
    <property type="entry name" value="(Phosphotyrosine protein) phosphatases II"/>
    <property type="match status" value="1"/>
</dbReference>
<dbReference type="Pfam" id="PF03162">
    <property type="entry name" value="Y_phosphatase2"/>
    <property type="match status" value="1"/>
</dbReference>
<keyword evidence="5" id="KW-1185">Reference proteome</keyword>
<dbReference type="PROSITE" id="PS50056">
    <property type="entry name" value="TYR_PHOSPHATASE_2"/>
    <property type="match status" value="1"/>
</dbReference>
<dbReference type="InterPro" id="IPR004861">
    <property type="entry name" value="Siw14-like"/>
</dbReference>
<reference evidence="4" key="1">
    <citation type="submission" date="2012-02" db="EMBL/GenBank/DDBJ databases">
        <title>The complete genome of Solitalea canadensis DSM 3403.</title>
        <authorList>
            <consortium name="US DOE Joint Genome Institute (JGI-PGF)"/>
            <person name="Lucas S."/>
            <person name="Copeland A."/>
            <person name="Lapidus A."/>
            <person name="Glavina del Rio T."/>
            <person name="Dalin E."/>
            <person name="Tice H."/>
            <person name="Bruce D."/>
            <person name="Goodwin L."/>
            <person name="Pitluck S."/>
            <person name="Peters L."/>
            <person name="Ovchinnikova G."/>
            <person name="Lu M."/>
            <person name="Kyrpides N."/>
            <person name="Mavromatis K."/>
            <person name="Ivanova N."/>
            <person name="Brettin T."/>
            <person name="Detter J.C."/>
            <person name="Han C."/>
            <person name="Larimer F."/>
            <person name="Land M."/>
            <person name="Hauser L."/>
            <person name="Markowitz V."/>
            <person name="Cheng J.-F."/>
            <person name="Hugenholtz P."/>
            <person name="Woyke T."/>
            <person name="Wu D."/>
            <person name="Spring S."/>
            <person name="Schroeder M."/>
            <person name="Kopitz M."/>
            <person name="Brambilla E."/>
            <person name="Klenk H.-P."/>
            <person name="Eisen J.A."/>
        </authorList>
    </citation>
    <scope>NUCLEOTIDE SEQUENCE</scope>
    <source>
        <strain evidence="4">DSM 3403</strain>
    </source>
</reference>
<evidence type="ECO:0000313" key="5">
    <source>
        <dbReference type="Proteomes" id="UP000007590"/>
    </source>
</evidence>
<evidence type="ECO:0000259" key="3">
    <source>
        <dbReference type="PROSITE" id="PS50056"/>
    </source>
</evidence>
<protein>
    <submittedName>
        <fullName evidence="4">Protein tyrosine/serine phosphatase</fullName>
    </submittedName>
</protein>
<dbReference type="InterPro" id="IPR016130">
    <property type="entry name" value="Tyr_Pase_AS"/>
</dbReference>
<accession>H8KY38</accession>
<evidence type="ECO:0000256" key="1">
    <source>
        <dbReference type="ARBA" id="ARBA00009580"/>
    </source>
</evidence>
<dbReference type="HOGENOM" id="CLU_086657_1_0_10"/>
<dbReference type="EMBL" id="CP003349">
    <property type="protein sequence ID" value="AFD05776.1"/>
    <property type="molecule type" value="Genomic_DNA"/>
</dbReference>
<name>H8KY38_SOLCM</name>
<dbReference type="eggNOG" id="COG2365">
    <property type="taxonomic scope" value="Bacteria"/>
</dbReference>
<dbReference type="Gene3D" id="3.90.190.10">
    <property type="entry name" value="Protein tyrosine phosphatase superfamily"/>
    <property type="match status" value="1"/>
</dbReference>
<dbReference type="KEGG" id="scn:Solca_0651"/>
<dbReference type="STRING" id="929556.Solca_0651"/>
<dbReference type="Proteomes" id="UP000007590">
    <property type="component" value="Chromosome"/>
</dbReference>
<gene>
    <name evidence="4" type="ordered locus">Solca_0651</name>
</gene>
<dbReference type="PROSITE" id="PS00383">
    <property type="entry name" value="TYR_PHOSPHATASE_1"/>
    <property type="match status" value="1"/>
</dbReference>
<dbReference type="AlphaFoldDB" id="H8KY38"/>
<feature type="chain" id="PRO_5003614033" evidence="2">
    <location>
        <begin position="25"/>
        <end position="191"/>
    </location>
</feature>